<evidence type="ECO:0000313" key="6">
    <source>
        <dbReference type="EMBL" id="KAG0455923.1"/>
    </source>
</evidence>
<keyword evidence="3" id="KW-0539">Nucleus</keyword>
<dbReference type="InterPro" id="IPR008889">
    <property type="entry name" value="VQ"/>
</dbReference>
<evidence type="ECO:0000256" key="2">
    <source>
        <dbReference type="ARBA" id="ARBA00022553"/>
    </source>
</evidence>
<dbReference type="PANTHER" id="PTHR33402:SF16">
    <property type="entry name" value="VQ MOTIF-CONTAINING PROTEIN 13-RELATED"/>
    <property type="match status" value="1"/>
</dbReference>
<feature type="compositionally biased region" description="Polar residues" evidence="4">
    <location>
        <begin position="40"/>
        <end position="53"/>
    </location>
</feature>
<comment type="caution">
    <text evidence="6">The sequence shown here is derived from an EMBL/GenBank/DDBJ whole genome shotgun (WGS) entry which is preliminary data.</text>
</comment>
<name>A0A835PNE7_VANPL</name>
<dbReference type="GO" id="GO:0005634">
    <property type="term" value="C:nucleus"/>
    <property type="evidence" value="ECO:0007669"/>
    <property type="project" value="UniProtKB-SubCell"/>
</dbReference>
<feature type="compositionally biased region" description="Low complexity" evidence="4">
    <location>
        <begin position="64"/>
        <end position="77"/>
    </location>
</feature>
<protein>
    <recommendedName>
        <fullName evidence="5">VQ domain-containing protein</fullName>
    </recommendedName>
</protein>
<comment type="subcellular location">
    <subcellularLocation>
        <location evidence="1">Nucleus</location>
    </subcellularLocation>
</comment>
<sequence length="205" mass="21662">MILAVDFSAHTRVYFSPPRSPPSAKILPFPPPPKKIPSLRASSFDRSMETPPNHQERENPSLVASSSASSAGSNAAAVPPLTPRSAQRQIDPGSYPTTFVQADTSSFKQVVQMLTGSAETAAAAAVAPPVSPRSPPPPGASTAKNMIPPTGKSTGPKKQAFKLYERRGSLRNLKAISPLMPSFAAAFSPRKQAEMLSPSTLDFPL</sequence>
<dbReference type="PANTHER" id="PTHR33402">
    <property type="entry name" value="VQ MOTIF-CONTAINING PROTEIN 11-LIKE"/>
    <property type="match status" value="1"/>
</dbReference>
<dbReference type="EMBL" id="JADCNM010000013">
    <property type="protein sequence ID" value="KAG0455923.1"/>
    <property type="molecule type" value="Genomic_DNA"/>
</dbReference>
<evidence type="ECO:0000256" key="1">
    <source>
        <dbReference type="ARBA" id="ARBA00004123"/>
    </source>
</evidence>
<evidence type="ECO:0000313" key="7">
    <source>
        <dbReference type="Proteomes" id="UP000639772"/>
    </source>
</evidence>
<feature type="region of interest" description="Disordered" evidence="4">
    <location>
        <begin position="17"/>
        <end position="97"/>
    </location>
</feature>
<evidence type="ECO:0000256" key="3">
    <source>
        <dbReference type="ARBA" id="ARBA00023242"/>
    </source>
</evidence>
<accession>A0A835PNE7</accession>
<dbReference type="InterPro" id="IPR039611">
    <property type="entry name" value="VQ_4/11/13/19/31/33"/>
</dbReference>
<reference evidence="6 7" key="1">
    <citation type="journal article" date="2020" name="Nat. Food">
        <title>A phased Vanilla planifolia genome enables genetic improvement of flavour and production.</title>
        <authorList>
            <person name="Hasing T."/>
            <person name="Tang H."/>
            <person name="Brym M."/>
            <person name="Khazi F."/>
            <person name="Huang T."/>
            <person name="Chambers A.H."/>
        </authorList>
    </citation>
    <scope>NUCLEOTIDE SEQUENCE [LARGE SCALE GENOMIC DNA]</scope>
    <source>
        <tissue evidence="6">Leaf</tissue>
    </source>
</reference>
<evidence type="ECO:0000259" key="5">
    <source>
        <dbReference type="Pfam" id="PF05678"/>
    </source>
</evidence>
<dbReference type="AlphaFoldDB" id="A0A835PNE7"/>
<proteinExistence type="predicted"/>
<keyword evidence="2" id="KW-0597">Phosphoprotein</keyword>
<organism evidence="6 7">
    <name type="scientific">Vanilla planifolia</name>
    <name type="common">Vanilla</name>
    <dbReference type="NCBI Taxonomy" id="51239"/>
    <lineage>
        <taxon>Eukaryota</taxon>
        <taxon>Viridiplantae</taxon>
        <taxon>Streptophyta</taxon>
        <taxon>Embryophyta</taxon>
        <taxon>Tracheophyta</taxon>
        <taxon>Spermatophyta</taxon>
        <taxon>Magnoliopsida</taxon>
        <taxon>Liliopsida</taxon>
        <taxon>Asparagales</taxon>
        <taxon>Orchidaceae</taxon>
        <taxon>Vanilloideae</taxon>
        <taxon>Vanilleae</taxon>
        <taxon>Vanilla</taxon>
    </lineage>
</organism>
<dbReference type="OrthoDB" id="776586at2759"/>
<dbReference type="Pfam" id="PF05678">
    <property type="entry name" value="VQ"/>
    <property type="match status" value="1"/>
</dbReference>
<gene>
    <name evidence="6" type="ORF">HPP92_023711</name>
</gene>
<feature type="compositionally biased region" description="Pro residues" evidence="4">
    <location>
        <begin position="129"/>
        <end position="139"/>
    </location>
</feature>
<feature type="domain" description="VQ" evidence="5">
    <location>
        <begin position="95"/>
        <end position="120"/>
    </location>
</feature>
<evidence type="ECO:0000256" key="4">
    <source>
        <dbReference type="SAM" id="MobiDB-lite"/>
    </source>
</evidence>
<feature type="region of interest" description="Disordered" evidence="4">
    <location>
        <begin position="125"/>
        <end position="158"/>
    </location>
</feature>
<dbReference type="Proteomes" id="UP000639772">
    <property type="component" value="Chromosome 13"/>
</dbReference>